<organism evidence="1">
    <name type="scientific">Myoviridae sp. ctPSW2</name>
    <dbReference type="NCBI Taxonomy" id="2826648"/>
    <lineage>
        <taxon>Viruses</taxon>
        <taxon>Duplodnaviria</taxon>
        <taxon>Heunggongvirae</taxon>
        <taxon>Uroviricota</taxon>
        <taxon>Caudoviricetes</taxon>
    </lineage>
</organism>
<proteinExistence type="predicted"/>
<dbReference type="Pfam" id="PF06995">
    <property type="entry name" value="Phage_P2_GpU"/>
    <property type="match status" value="1"/>
</dbReference>
<evidence type="ECO:0008006" key="2">
    <source>
        <dbReference type="Google" id="ProtNLM"/>
    </source>
</evidence>
<accession>A0A8S5MNE6</accession>
<protein>
    <recommendedName>
        <fullName evidence="2">Tail protein</fullName>
    </recommendedName>
</protein>
<name>A0A8S5MNE6_9CAUD</name>
<dbReference type="EMBL" id="BK014940">
    <property type="protein sequence ID" value="DAD83666.1"/>
    <property type="molecule type" value="Genomic_DNA"/>
</dbReference>
<sequence length="150" mass="16050">MVLLGSLGMFVFLMRTIPFNQYSRSQAWKHPNQATVGTMPPAQFTGKDPEEMTIEAELRPEVTGGTGSIEALRMMAATGKPYTLIMGHGKIMGSYVITNIQERGGQLNQDGSARALSFSMSLKKVSDSALGLEGGALNVAVSVVRKLTGI</sequence>
<evidence type="ECO:0000313" key="1">
    <source>
        <dbReference type="EMBL" id="DAD83666.1"/>
    </source>
</evidence>
<reference evidence="1" key="1">
    <citation type="journal article" date="2021" name="Proc. Natl. Acad. Sci. U.S.A.">
        <title>A Catalog of Tens of Thousands of Viruses from Human Metagenomes Reveals Hidden Associations with Chronic Diseases.</title>
        <authorList>
            <person name="Tisza M.J."/>
            <person name="Buck C.B."/>
        </authorList>
    </citation>
    <scope>NUCLEOTIDE SEQUENCE</scope>
    <source>
        <strain evidence="1">CtPSW2</strain>
    </source>
</reference>
<dbReference type="InterPro" id="IPR009734">
    <property type="entry name" value="Myoviridae_GpU"/>
</dbReference>